<evidence type="ECO:0000256" key="1">
    <source>
        <dbReference type="ARBA" id="ARBA00008791"/>
    </source>
</evidence>
<proteinExistence type="inferred from homology"/>
<dbReference type="PANTHER" id="PTHR46268">
    <property type="entry name" value="STRESS RESPONSE PROTEIN NHAX"/>
    <property type="match status" value="1"/>
</dbReference>
<dbReference type="SUPFAM" id="SSF52402">
    <property type="entry name" value="Adenine nucleotide alpha hydrolases-like"/>
    <property type="match status" value="2"/>
</dbReference>
<dbReference type="EMBL" id="JBHPON010000003">
    <property type="protein sequence ID" value="MFC6037784.1"/>
    <property type="molecule type" value="Genomic_DNA"/>
</dbReference>
<comment type="caution">
    <text evidence="3">The sequence shown here is derived from an EMBL/GenBank/DDBJ whole genome shotgun (WGS) entry which is preliminary data.</text>
</comment>
<accession>A0ABW1L0T0</accession>
<dbReference type="PRINTS" id="PR01438">
    <property type="entry name" value="UNVRSLSTRESS"/>
</dbReference>
<keyword evidence="4" id="KW-1185">Reference proteome</keyword>
<sequence>MALKSIFIPFFEEKSAETAFRAAVALRKESKGHLTAVHIRSRPVPATTVYFPLGGVSTEFTESFQKAEDTLADNLKELFTKICADTGVGVVPLEEHKDEHGATASWSEGEGDVLMEYALQATAYDFSILAAAGDDASPMEESIAESLLFESGRPVLLAPASGLPGAPKKIVVAWNGSQEAARAVAASLSLLQSAETVTVISVRKADEPFINTDDITAYLRLHGVEAARMKVEVQDNENVTARLDKEIRQEQPDLLVMGAYSHSRWREAVLGGFTRHMIHEAKMPVLMMR</sequence>
<comment type="similarity">
    <text evidence="1">Belongs to the universal stress protein A family.</text>
</comment>
<dbReference type="InterPro" id="IPR006015">
    <property type="entry name" value="Universal_stress_UspA"/>
</dbReference>
<evidence type="ECO:0000313" key="3">
    <source>
        <dbReference type="EMBL" id="MFC6037784.1"/>
    </source>
</evidence>
<protein>
    <submittedName>
        <fullName evidence="3">Universal stress protein</fullName>
    </submittedName>
</protein>
<dbReference type="Proteomes" id="UP001596116">
    <property type="component" value="Unassembled WGS sequence"/>
</dbReference>
<feature type="domain" description="UspA" evidence="2">
    <location>
        <begin position="168"/>
        <end position="289"/>
    </location>
</feature>
<name>A0ABW1L0T0_9PROT</name>
<dbReference type="InterPro" id="IPR006016">
    <property type="entry name" value="UspA"/>
</dbReference>
<dbReference type="Pfam" id="PF00582">
    <property type="entry name" value="Usp"/>
    <property type="match status" value="1"/>
</dbReference>
<gene>
    <name evidence="3" type="ORF">ACFMB1_19690</name>
</gene>
<organism evidence="3 4">
    <name type="scientific">Hyphococcus aureus</name>
    <dbReference type="NCBI Taxonomy" id="2666033"/>
    <lineage>
        <taxon>Bacteria</taxon>
        <taxon>Pseudomonadati</taxon>
        <taxon>Pseudomonadota</taxon>
        <taxon>Alphaproteobacteria</taxon>
        <taxon>Parvularculales</taxon>
        <taxon>Parvularculaceae</taxon>
        <taxon>Hyphococcus</taxon>
    </lineage>
</organism>
<dbReference type="CDD" id="cd00293">
    <property type="entry name" value="USP-like"/>
    <property type="match status" value="1"/>
</dbReference>
<evidence type="ECO:0000313" key="4">
    <source>
        <dbReference type="Proteomes" id="UP001596116"/>
    </source>
</evidence>
<dbReference type="RefSeq" id="WP_379880821.1">
    <property type="nucleotide sequence ID" value="NZ_JBHPON010000003.1"/>
</dbReference>
<reference evidence="3 4" key="1">
    <citation type="submission" date="2024-09" db="EMBL/GenBank/DDBJ databases">
        <authorList>
            <person name="Zhang Z.-H."/>
        </authorList>
    </citation>
    <scope>NUCLEOTIDE SEQUENCE [LARGE SCALE GENOMIC DNA]</scope>
    <source>
        <strain evidence="3 4">HHTR114</strain>
    </source>
</reference>
<evidence type="ECO:0000259" key="2">
    <source>
        <dbReference type="Pfam" id="PF00582"/>
    </source>
</evidence>
<dbReference type="Gene3D" id="3.40.50.12370">
    <property type="match status" value="1"/>
</dbReference>
<dbReference type="PANTHER" id="PTHR46268:SF15">
    <property type="entry name" value="UNIVERSAL STRESS PROTEIN HP_0031"/>
    <property type="match status" value="1"/>
</dbReference>